<name>A0A3R7PMR2_9TRYP</name>
<reference evidence="1 2" key="1">
    <citation type="journal article" date="2018" name="BMC Genomics">
        <title>Genomic comparison of Trypanosoma conorhini and Trypanosoma rangeli to Trypanosoma cruzi strains of high and low virulence.</title>
        <authorList>
            <person name="Bradwell K.R."/>
            <person name="Koparde V.N."/>
            <person name="Matveyev A.V."/>
            <person name="Serrano M.G."/>
            <person name="Alves J.M."/>
            <person name="Parikh H."/>
            <person name="Huang B."/>
            <person name="Lee V."/>
            <person name="Espinosa-Alvarez O."/>
            <person name="Ortiz P.A."/>
            <person name="Costa-Martins A.G."/>
            <person name="Teixeira M.M."/>
            <person name="Buck G.A."/>
        </authorList>
    </citation>
    <scope>NUCLEOTIDE SEQUENCE [LARGE SCALE GENOMIC DNA]</scope>
    <source>
        <strain evidence="1 2">025E</strain>
    </source>
</reference>
<dbReference type="RefSeq" id="XP_029232940.1">
    <property type="nucleotide sequence ID" value="XM_029367067.1"/>
</dbReference>
<sequence length="141" mass="16021">MAPRSSNDVLNGGLLRLDAAQQLFEGIAFLLALQQTTPEGLQLLALLPDVVVQLPLHQLLRAFPHKFHQLMPHRSVYLQRWLLLLLQRHRRCTGNGKQQLQHLRLCGEQYGRVGIRPVPHFSSVGARLNTCPLQIFLCPRP</sequence>
<dbReference type="Proteomes" id="UP000284403">
    <property type="component" value="Unassembled WGS sequence"/>
</dbReference>
<evidence type="ECO:0000313" key="1">
    <source>
        <dbReference type="EMBL" id="RNF27734.1"/>
    </source>
</evidence>
<gene>
    <name evidence="1" type="ORF">Tco025E_00118</name>
</gene>
<accession>A0A3R7PMR2</accession>
<dbReference type="GeneID" id="40313729"/>
<dbReference type="AlphaFoldDB" id="A0A3R7PMR2"/>
<organism evidence="1 2">
    <name type="scientific">Trypanosoma conorhini</name>
    <dbReference type="NCBI Taxonomy" id="83891"/>
    <lineage>
        <taxon>Eukaryota</taxon>
        <taxon>Discoba</taxon>
        <taxon>Euglenozoa</taxon>
        <taxon>Kinetoplastea</taxon>
        <taxon>Metakinetoplastina</taxon>
        <taxon>Trypanosomatida</taxon>
        <taxon>Trypanosomatidae</taxon>
        <taxon>Trypanosoma</taxon>
    </lineage>
</organism>
<evidence type="ECO:0000313" key="2">
    <source>
        <dbReference type="Proteomes" id="UP000284403"/>
    </source>
</evidence>
<proteinExistence type="predicted"/>
<comment type="caution">
    <text evidence="1">The sequence shown here is derived from an EMBL/GenBank/DDBJ whole genome shotgun (WGS) entry which is preliminary data.</text>
</comment>
<keyword evidence="2" id="KW-1185">Reference proteome</keyword>
<protein>
    <submittedName>
        <fullName evidence="1">Uncharacterized protein</fullName>
    </submittedName>
</protein>
<dbReference type="EMBL" id="MKKU01000001">
    <property type="protein sequence ID" value="RNF27734.1"/>
    <property type="molecule type" value="Genomic_DNA"/>
</dbReference>